<dbReference type="Proteomes" id="UP000569092">
    <property type="component" value="Unassembled WGS sequence"/>
</dbReference>
<gene>
    <name evidence="2" type="ORF">HDF10_003258</name>
</gene>
<dbReference type="AlphaFoldDB" id="A0A7W8JC79"/>
<sequence>MRDADAVGDEVRWWNRKVPIERICLVIGLILVALWLLPYVTLPVSSLAWGLSHNWTASYQNKPLKVPLMWRQEQTPAGTHSISLRRPSRKLTYLGSEWIQIHDDRLKPFDSRAAMHHWESIEPRLRQPGDWTEGFFGDAFVQTHYSCLSTHSKRFLSLHVICFSHDGMWSVTLLGSEKSLEDLQKILHNISSLSDPPLNHD</sequence>
<organism evidence="2 3">
    <name type="scientific">Tunturiibacter lichenicola</name>
    <dbReference type="NCBI Taxonomy" id="2051959"/>
    <lineage>
        <taxon>Bacteria</taxon>
        <taxon>Pseudomonadati</taxon>
        <taxon>Acidobacteriota</taxon>
        <taxon>Terriglobia</taxon>
        <taxon>Terriglobales</taxon>
        <taxon>Acidobacteriaceae</taxon>
        <taxon>Tunturiibacter</taxon>
    </lineage>
</organism>
<dbReference type="EMBL" id="JACHDZ010000005">
    <property type="protein sequence ID" value="MBB5345267.1"/>
    <property type="molecule type" value="Genomic_DNA"/>
</dbReference>
<keyword evidence="1" id="KW-0812">Transmembrane</keyword>
<keyword evidence="1" id="KW-0472">Membrane</keyword>
<proteinExistence type="predicted"/>
<comment type="caution">
    <text evidence="2">The sequence shown here is derived from an EMBL/GenBank/DDBJ whole genome shotgun (WGS) entry which is preliminary data.</text>
</comment>
<feature type="transmembrane region" description="Helical" evidence="1">
    <location>
        <begin position="23"/>
        <end position="42"/>
    </location>
</feature>
<protein>
    <submittedName>
        <fullName evidence="2">Uncharacterized protein</fullName>
    </submittedName>
</protein>
<accession>A0A7W8JC79</accession>
<name>A0A7W8JC79_9BACT</name>
<keyword evidence="1" id="KW-1133">Transmembrane helix</keyword>
<evidence type="ECO:0000256" key="1">
    <source>
        <dbReference type="SAM" id="Phobius"/>
    </source>
</evidence>
<evidence type="ECO:0000313" key="3">
    <source>
        <dbReference type="Proteomes" id="UP000569092"/>
    </source>
</evidence>
<evidence type="ECO:0000313" key="2">
    <source>
        <dbReference type="EMBL" id="MBB5345267.1"/>
    </source>
</evidence>
<reference evidence="2 3" key="1">
    <citation type="submission" date="2020-08" db="EMBL/GenBank/DDBJ databases">
        <title>Genomic Encyclopedia of Type Strains, Phase IV (KMG-V): Genome sequencing to study the core and pangenomes of soil and plant-associated prokaryotes.</title>
        <authorList>
            <person name="Whitman W."/>
        </authorList>
    </citation>
    <scope>NUCLEOTIDE SEQUENCE [LARGE SCALE GENOMIC DNA]</scope>
    <source>
        <strain evidence="2 3">M8US30</strain>
    </source>
</reference>